<dbReference type="PROSITE" id="PS50109">
    <property type="entry name" value="HIS_KIN"/>
    <property type="match status" value="1"/>
</dbReference>
<keyword evidence="4" id="KW-0547">Nucleotide-binding</keyword>
<dbReference type="SMART" id="SM00387">
    <property type="entry name" value="HATPase_c"/>
    <property type="match status" value="1"/>
</dbReference>
<evidence type="ECO:0000256" key="1">
    <source>
        <dbReference type="ARBA" id="ARBA00000085"/>
    </source>
</evidence>
<dbReference type="InterPro" id="IPR050351">
    <property type="entry name" value="BphY/WalK/GraS-like"/>
</dbReference>
<dbReference type="GO" id="GO:0004673">
    <property type="term" value="F:protein histidine kinase activity"/>
    <property type="evidence" value="ECO:0007669"/>
    <property type="project" value="UniProtKB-EC"/>
</dbReference>
<feature type="region of interest" description="Disordered" evidence="8">
    <location>
        <begin position="1"/>
        <end position="47"/>
    </location>
</feature>
<dbReference type="Gene3D" id="3.30.565.10">
    <property type="entry name" value="Histidine kinase-like ATPase, C-terminal domain"/>
    <property type="match status" value="1"/>
</dbReference>
<dbReference type="InterPro" id="IPR036890">
    <property type="entry name" value="HATPase_C_sf"/>
</dbReference>
<evidence type="ECO:0000256" key="3">
    <source>
        <dbReference type="ARBA" id="ARBA00022679"/>
    </source>
</evidence>
<dbReference type="SMART" id="SM00388">
    <property type="entry name" value="HisKA"/>
    <property type="match status" value="1"/>
</dbReference>
<dbReference type="PANTHER" id="PTHR42878">
    <property type="entry name" value="TWO-COMPONENT HISTIDINE KINASE"/>
    <property type="match status" value="1"/>
</dbReference>
<evidence type="ECO:0000259" key="9">
    <source>
        <dbReference type="PROSITE" id="PS50109"/>
    </source>
</evidence>
<reference evidence="10 11" key="1">
    <citation type="submission" date="2019-02" db="EMBL/GenBank/DDBJ databases">
        <title>Deep-cultivation of Planctomycetes and their phenomic and genomic characterization uncovers novel biology.</title>
        <authorList>
            <person name="Wiegand S."/>
            <person name="Jogler M."/>
            <person name="Boedeker C."/>
            <person name="Pinto D."/>
            <person name="Vollmers J."/>
            <person name="Rivas-Marin E."/>
            <person name="Kohn T."/>
            <person name="Peeters S.H."/>
            <person name="Heuer A."/>
            <person name="Rast P."/>
            <person name="Oberbeckmann S."/>
            <person name="Bunk B."/>
            <person name="Jeske O."/>
            <person name="Meyerdierks A."/>
            <person name="Storesund J.E."/>
            <person name="Kallscheuer N."/>
            <person name="Luecker S."/>
            <person name="Lage O.M."/>
            <person name="Pohl T."/>
            <person name="Merkel B.J."/>
            <person name="Hornburger P."/>
            <person name="Mueller R.-W."/>
            <person name="Bruemmer F."/>
            <person name="Labrenz M."/>
            <person name="Spormann A.M."/>
            <person name="Op den Camp H."/>
            <person name="Overmann J."/>
            <person name="Amann R."/>
            <person name="Jetten M.S.M."/>
            <person name="Mascher T."/>
            <person name="Medema M.H."/>
            <person name="Devos D.P."/>
            <person name="Kaster A.-K."/>
            <person name="Ovreas L."/>
            <person name="Rohde M."/>
            <person name="Galperin M.Y."/>
            <person name="Jogler C."/>
        </authorList>
    </citation>
    <scope>NUCLEOTIDE SEQUENCE [LARGE SCALE GENOMIC DNA]</scope>
    <source>
        <strain evidence="10 11">TBK1r</strain>
    </source>
</reference>
<keyword evidence="7" id="KW-0902">Two-component regulatory system</keyword>
<comment type="catalytic activity">
    <reaction evidence="1">
        <text>ATP + protein L-histidine = ADP + protein N-phospho-L-histidine.</text>
        <dbReference type="EC" id="2.7.13.3"/>
    </reaction>
</comment>
<keyword evidence="5 10" id="KW-0418">Kinase</keyword>
<feature type="compositionally biased region" description="Polar residues" evidence="8">
    <location>
        <begin position="1"/>
        <end position="14"/>
    </location>
</feature>
<dbReference type="InterPro" id="IPR036097">
    <property type="entry name" value="HisK_dim/P_sf"/>
</dbReference>
<dbReference type="SUPFAM" id="SSF55874">
    <property type="entry name" value="ATPase domain of HSP90 chaperone/DNA topoisomerase II/histidine kinase"/>
    <property type="match status" value="1"/>
</dbReference>
<keyword evidence="11" id="KW-1185">Reference proteome</keyword>
<evidence type="ECO:0000313" key="11">
    <source>
        <dbReference type="Proteomes" id="UP000318081"/>
    </source>
</evidence>
<keyword evidence="6" id="KW-0067">ATP-binding</keyword>
<dbReference type="Gene3D" id="1.10.287.130">
    <property type="match status" value="1"/>
</dbReference>
<dbReference type="SUPFAM" id="SSF47384">
    <property type="entry name" value="Homodimeric domain of signal transducing histidine kinase"/>
    <property type="match status" value="1"/>
</dbReference>
<dbReference type="PANTHER" id="PTHR42878:SF7">
    <property type="entry name" value="SENSOR HISTIDINE KINASE GLRK"/>
    <property type="match status" value="1"/>
</dbReference>
<dbReference type="InterPro" id="IPR003661">
    <property type="entry name" value="HisK_dim/P_dom"/>
</dbReference>
<dbReference type="Proteomes" id="UP000318081">
    <property type="component" value="Chromosome"/>
</dbReference>
<feature type="region of interest" description="Disordered" evidence="8">
    <location>
        <begin position="312"/>
        <end position="335"/>
    </location>
</feature>
<organism evidence="10 11">
    <name type="scientific">Stieleria magnilauensis</name>
    <dbReference type="NCBI Taxonomy" id="2527963"/>
    <lineage>
        <taxon>Bacteria</taxon>
        <taxon>Pseudomonadati</taxon>
        <taxon>Planctomycetota</taxon>
        <taxon>Planctomycetia</taxon>
        <taxon>Pirellulales</taxon>
        <taxon>Pirellulaceae</taxon>
        <taxon>Stieleria</taxon>
    </lineage>
</organism>
<accession>A0ABX5XN91</accession>
<evidence type="ECO:0000256" key="7">
    <source>
        <dbReference type="ARBA" id="ARBA00023012"/>
    </source>
</evidence>
<dbReference type="Pfam" id="PF02518">
    <property type="entry name" value="HATPase_c"/>
    <property type="match status" value="1"/>
</dbReference>
<evidence type="ECO:0000256" key="4">
    <source>
        <dbReference type="ARBA" id="ARBA00022741"/>
    </source>
</evidence>
<keyword evidence="3 10" id="KW-0808">Transferase</keyword>
<dbReference type="Pfam" id="PF00512">
    <property type="entry name" value="HisKA"/>
    <property type="match status" value="1"/>
</dbReference>
<evidence type="ECO:0000256" key="5">
    <source>
        <dbReference type="ARBA" id="ARBA00022777"/>
    </source>
</evidence>
<dbReference type="InterPro" id="IPR003594">
    <property type="entry name" value="HATPase_dom"/>
</dbReference>
<gene>
    <name evidence="10" type="primary">divJ</name>
    <name evidence="10" type="ORF">TBK1r_23940</name>
</gene>
<feature type="domain" description="Histidine kinase" evidence="9">
    <location>
        <begin position="69"/>
        <end position="284"/>
    </location>
</feature>
<evidence type="ECO:0000256" key="6">
    <source>
        <dbReference type="ARBA" id="ARBA00022840"/>
    </source>
</evidence>
<name>A0ABX5XN91_9BACT</name>
<dbReference type="EMBL" id="CP036432">
    <property type="protein sequence ID" value="QDV83453.1"/>
    <property type="molecule type" value="Genomic_DNA"/>
</dbReference>
<dbReference type="EC" id="2.7.13.3" evidence="2"/>
<evidence type="ECO:0000256" key="8">
    <source>
        <dbReference type="SAM" id="MobiDB-lite"/>
    </source>
</evidence>
<sequence length="514" mass="55827">MTSTLPTTVGTATLESRPVDDRGVPFGGTVAARRKPGQTPGSREIAAPGHLPIAADDAPLESISRLISETAHDLRAPLSTIREAIRLVRDGDLGKVSSAQSECLSAAINQCNCAVQLVDEMVQSRRFDSGFPNVMRQWTSIDELRSNVEATLQSWILPRGIHLLWDGPFEEGIQIYADATLLRRLIVNVAGNAIRVTREGGPVLIRATVNRDQGIMNWAIVDQGAGISPSDMELIGAGKAPAKSIGGLGLIISRQLAAAHFSTLRIESRVGTGTAVSFQTILGGPAAVAARWVKWRSELIMIEQRKIMNEDQRVHEVRPSRSTQPSQSPAPPRRVRIDVPSQLIELGAGEMQPAFPDHVYLTTVSVGAAIPAAGTDAFDALLQRTMRITELAYRTGRRSWVIAWDADGETGIAKRSELERLVQNELGTMRMTWGASSLVSATPHPEFRNSLASRLSDLMVRQALAGAQQAVSDADQVRLGTGPRQSTPMATIRLEQDVHWLRESRRLPNGVPME</sequence>
<evidence type="ECO:0000256" key="2">
    <source>
        <dbReference type="ARBA" id="ARBA00012438"/>
    </source>
</evidence>
<evidence type="ECO:0000313" key="10">
    <source>
        <dbReference type="EMBL" id="QDV83453.1"/>
    </source>
</evidence>
<dbReference type="RefSeq" id="WP_145210333.1">
    <property type="nucleotide sequence ID" value="NZ_CP036432.1"/>
</dbReference>
<dbReference type="CDD" id="cd00082">
    <property type="entry name" value="HisKA"/>
    <property type="match status" value="1"/>
</dbReference>
<protein>
    <recommendedName>
        <fullName evidence="2">histidine kinase</fullName>
        <ecNumber evidence="2">2.7.13.3</ecNumber>
    </recommendedName>
</protein>
<dbReference type="InterPro" id="IPR005467">
    <property type="entry name" value="His_kinase_dom"/>
</dbReference>
<proteinExistence type="predicted"/>